<reference evidence="8 11" key="2">
    <citation type="submission" date="2018-08" db="EMBL/GenBank/DDBJ databases">
        <title>A genome reference for cultivated species of the human gut microbiota.</title>
        <authorList>
            <person name="Zou Y."/>
            <person name="Xue W."/>
            <person name="Luo G."/>
        </authorList>
    </citation>
    <scope>NUCLEOTIDE SEQUENCE [LARGE SCALE GENOMIC DNA]</scope>
    <source>
        <strain evidence="8 11">AF38-2</strain>
    </source>
</reference>
<dbReference type="Proteomes" id="UP000284495">
    <property type="component" value="Unassembled WGS sequence"/>
</dbReference>
<dbReference type="EMBL" id="QROO01000002">
    <property type="protein sequence ID" value="RHL41248.1"/>
    <property type="molecule type" value="Genomic_DNA"/>
</dbReference>
<feature type="transmembrane region" description="Helical" evidence="6">
    <location>
        <begin position="30"/>
        <end position="48"/>
    </location>
</feature>
<feature type="transmembrane region" description="Helical" evidence="6">
    <location>
        <begin position="365"/>
        <end position="387"/>
    </location>
</feature>
<feature type="transmembrane region" description="Helical" evidence="6">
    <location>
        <begin position="60"/>
        <end position="82"/>
    </location>
</feature>
<dbReference type="InterPro" id="IPR002797">
    <property type="entry name" value="Polysacc_synth"/>
</dbReference>
<dbReference type="PANTHER" id="PTHR30250:SF11">
    <property type="entry name" value="O-ANTIGEN TRANSPORTER-RELATED"/>
    <property type="match status" value="1"/>
</dbReference>
<evidence type="ECO:0000313" key="8">
    <source>
        <dbReference type="EMBL" id="RHL41248.1"/>
    </source>
</evidence>
<keyword evidence="2" id="KW-1003">Cell membrane</keyword>
<dbReference type="Pfam" id="PF01943">
    <property type="entry name" value="Polysacc_synt"/>
    <property type="match status" value="1"/>
</dbReference>
<dbReference type="EMBL" id="FOUM01000063">
    <property type="protein sequence ID" value="SFO08215.1"/>
    <property type="molecule type" value="Genomic_DNA"/>
</dbReference>
<organism evidence="9 10">
    <name type="scientific">Bacteroides xylanisolvens</name>
    <dbReference type="NCBI Taxonomy" id="371601"/>
    <lineage>
        <taxon>Bacteria</taxon>
        <taxon>Pseudomonadati</taxon>
        <taxon>Bacteroidota</taxon>
        <taxon>Bacteroidia</taxon>
        <taxon>Bacteroidales</taxon>
        <taxon>Bacteroidaceae</taxon>
        <taxon>Bacteroides</taxon>
    </lineage>
</organism>
<dbReference type="InterPro" id="IPR050833">
    <property type="entry name" value="Poly_Biosynth_Transport"/>
</dbReference>
<evidence type="ECO:0000313" key="10">
    <source>
        <dbReference type="Proteomes" id="UP000183766"/>
    </source>
</evidence>
<dbReference type="GO" id="GO:0005886">
    <property type="term" value="C:plasma membrane"/>
    <property type="evidence" value="ECO:0007669"/>
    <property type="project" value="UniProtKB-SubCell"/>
</dbReference>
<sequence>MGSICTYLSSHIASFFSSGSARSIAVKKNIVGSLLLKCISILISLQVVPLTIDYVNPTRYGIWLTISSIIAWLSYFDLGFAHGFRNRFAEARAKGENGLAKEYVSTTYAVLFLLFFIVFLIAFVVNNFLDWGELLNIAPSYNKELQVVFGILACFFCLNIVASVFTTMLMADQKPALASLIQTGGQLLAFIAIYILTKTTMGSLVALAFVFSGIPCFLLILLSVVLFYTKKYKDIAPSIKSIRFSLTKNILGLGGQFFVITISALFIFQFINILISRIKGPEAVTQYNIAYKYFNVIGMVVVVVLTPFWSAFTNAYVQKDFVWMRNIVIKLERMWLLTIPVLIIMVSCADFLYKWWVGEKVQISLSLSISMAVYVWFQIGGNVYMYLINGTSKVRLQLMVYLIFAVVSIPVINICCIHYGIEGALIVPTIVFGLQALVGKLQITKIINKEAKGIWLK</sequence>
<dbReference type="EMBL" id="JAIWWW010000024">
    <property type="protein sequence ID" value="MCA4523559.1"/>
    <property type="molecule type" value="Genomic_DNA"/>
</dbReference>
<dbReference type="PANTHER" id="PTHR30250">
    <property type="entry name" value="PST FAMILY PREDICTED COLANIC ACID TRANSPORTER"/>
    <property type="match status" value="1"/>
</dbReference>
<protein>
    <submittedName>
        <fullName evidence="9">Membrane protein involved in the export of O-antigen and teichoic acid</fullName>
    </submittedName>
    <submittedName>
        <fullName evidence="7">Oligosaccharide flippase family protein</fullName>
    </submittedName>
</protein>
<evidence type="ECO:0000256" key="4">
    <source>
        <dbReference type="ARBA" id="ARBA00022989"/>
    </source>
</evidence>
<evidence type="ECO:0000313" key="11">
    <source>
        <dbReference type="Proteomes" id="UP000284495"/>
    </source>
</evidence>
<evidence type="ECO:0000313" key="7">
    <source>
        <dbReference type="EMBL" id="MCA4523559.1"/>
    </source>
</evidence>
<feature type="transmembrane region" description="Helical" evidence="6">
    <location>
        <begin position="203"/>
        <end position="229"/>
    </location>
</feature>
<evidence type="ECO:0000256" key="6">
    <source>
        <dbReference type="SAM" id="Phobius"/>
    </source>
</evidence>
<dbReference type="RefSeq" id="WP_074911389.1">
    <property type="nucleotide sequence ID" value="NZ_CP072212.1"/>
</dbReference>
<evidence type="ECO:0000256" key="1">
    <source>
        <dbReference type="ARBA" id="ARBA00004651"/>
    </source>
</evidence>
<comment type="subcellular location">
    <subcellularLocation>
        <location evidence="1">Cell membrane</location>
        <topology evidence="1">Multi-pass membrane protein</topology>
    </subcellularLocation>
</comment>
<keyword evidence="4 6" id="KW-1133">Transmembrane helix</keyword>
<feature type="transmembrane region" description="Helical" evidence="6">
    <location>
        <begin position="334"/>
        <end position="353"/>
    </location>
</feature>
<keyword evidence="3 6" id="KW-0812">Transmembrane</keyword>
<keyword evidence="5 6" id="KW-0472">Membrane</keyword>
<feature type="transmembrane region" description="Helical" evidence="6">
    <location>
        <begin position="103"/>
        <end position="125"/>
    </location>
</feature>
<reference evidence="9 10" key="1">
    <citation type="submission" date="2016-10" db="EMBL/GenBank/DDBJ databases">
        <authorList>
            <person name="de Groot N.N."/>
        </authorList>
    </citation>
    <scope>NUCLEOTIDE SEQUENCE [LARGE SCALE GENOMIC DNA]</scope>
    <source>
        <strain evidence="9 10">NLAE-zl-C202</strain>
    </source>
</reference>
<feature type="transmembrane region" description="Helical" evidence="6">
    <location>
        <begin position="250"/>
        <end position="273"/>
    </location>
</feature>
<accession>A0A1I5E9W6</accession>
<evidence type="ECO:0000256" key="5">
    <source>
        <dbReference type="ARBA" id="ARBA00023136"/>
    </source>
</evidence>
<dbReference type="Proteomes" id="UP000183766">
    <property type="component" value="Unassembled WGS sequence"/>
</dbReference>
<evidence type="ECO:0000256" key="3">
    <source>
        <dbReference type="ARBA" id="ARBA00022692"/>
    </source>
</evidence>
<reference evidence="7" key="3">
    <citation type="submission" date="2023-08" db="EMBL/GenBank/DDBJ databases">
        <title>Mucin Metabolism Genes Underlie the Key Renovations of Bacteroides xylanisolvens Genomes in Captive Great Apes.</title>
        <authorList>
            <person name="Nishida A.H."/>
        </authorList>
    </citation>
    <scope>NUCLEOTIDE SEQUENCE</scope>
    <source>
        <strain evidence="7">P19.10B</strain>
    </source>
</reference>
<feature type="transmembrane region" description="Helical" evidence="6">
    <location>
        <begin position="177"/>
        <end position="197"/>
    </location>
</feature>
<feature type="transmembrane region" description="Helical" evidence="6">
    <location>
        <begin position="426"/>
        <end position="443"/>
    </location>
</feature>
<dbReference type="AlphaFoldDB" id="A0A1I5E9W6"/>
<evidence type="ECO:0000313" key="9">
    <source>
        <dbReference type="EMBL" id="SFO08215.1"/>
    </source>
</evidence>
<gene>
    <name evidence="8" type="ORF">DW027_01815</name>
    <name evidence="7" type="ORF">LDZ35_10085</name>
    <name evidence="9" type="ORF">SAMN05216250_1635</name>
</gene>
<feature type="transmembrane region" description="Helical" evidence="6">
    <location>
        <begin position="293"/>
        <end position="313"/>
    </location>
</feature>
<feature type="transmembrane region" description="Helical" evidence="6">
    <location>
        <begin position="399"/>
        <end position="420"/>
    </location>
</feature>
<name>A0A1I5E9W6_9BACE</name>
<dbReference type="Proteomes" id="UP001197958">
    <property type="component" value="Unassembled WGS sequence"/>
</dbReference>
<proteinExistence type="predicted"/>
<feature type="transmembrane region" description="Helical" evidence="6">
    <location>
        <begin position="145"/>
        <end position="165"/>
    </location>
</feature>
<evidence type="ECO:0000256" key="2">
    <source>
        <dbReference type="ARBA" id="ARBA00022475"/>
    </source>
</evidence>